<keyword evidence="3" id="KW-1185">Reference proteome</keyword>
<gene>
    <name evidence="2" type="ORF">HUJ06_030851</name>
</gene>
<comment type="caution">
    <text evidence="2">The sequence shown here is derived from an EMBL/GenBank/DDBJ whole genome shotgun (WGS) entry which is preliminary data.</text>
</comment>
<evidence type="ECO:0000313" key="3">
    <source>
        <dbReference type="Proteomes" id="UP000607653"/>
    </source>
</evidence>
<reference evidence="2 3" key="1">
    <citation type="journal article" date="2020" name="Mol. Biol. Evol.">
        <title>Distinct Expression and Methylation Patterns for Genes with Different Fates following a Single Whole-Genome Duplication in Flowering Plants.</title>
        <authorList>
            <person name="Shi T."/>
            <person name="Rahmani R.S."/>
            <person name="Gugger P.F."/>
            <person name="Wang M."/>
            <person name="Li H."/>
            <person name="Zhang Y."/>
            <person name="Li Z."/>
            <person name="Wang Q."/>
            <person name="Van de Peer Y."/>
            <person name="Marchal K."/>
            <person name="Chen J."/>
        </authorList>
    </citation>
    <scope>NUCLEOTIDE SEQUENCE [LARGE SCALE GENOMIC DNA]</scope>
    <source>
        <tissue evidence="2">Leaf</tissue>
    </source>
</reference>
<feature type="region of interest" description="Disordered" evidence="1">
    <location>
        <begin position="1"/>
        <end position="25"/>
    </location>
</feature>
<name>A0A822YB90_NELNU</name>
<proteinExistence type="predicted"/>
<sequence length="25" mass="3057">MESPPKLKRIPSSKNRRRRKHDIIL</sequence>
<organism evidence="2 3">
    <name type="scientific">Nelumbo nucifera</name>
    <name type="common">Sacred lotus</name>
    <dbReference type="NCBI Taxonomy" id="4432"/>
    <lineage>
        <taxon>Eukaryota</taxon>
        <taxon>Viridiplantae</taxon>
        <taxon>Streptophyta</taxon>
        <taxon>Embryophyta</taxon>
        <taxon>Tracheophyta</taxon>
        <taxon>Spermatophyta</taxon>
        <taxon>Magnoliopsida</taxon>
        <taxon>Proteales</taxon>
        <taxon>Nelumbonaceae</taxon>
        <taxon>Nelumbo</taxon>
    </lineage>
</organism>
<dbReference type="EMBL" id="DUZY01000002">
    <property type="protein sequence ID" value="DAD29383.1"/>
    <property type="molecule type" value="Genomic_DNA"/>
</dbReference>
<accession>A0A822YB90</accession>
<evidence type="ECO:0000256" key="1">
    <source>
        <dbReference type="SAM" id="MobiDB-lite"/>
    </source>
</evidence>
<evidence type="ECO:0000313" key="2">
    <source>
        <dbReference type="EMBL" id="DAD29383.1"/>
    </source>
</evidence>
<dbReference type="AlphaFoldDB" id="A0A822YB90"/>
<protein>
    <submittedName>
        <fullName evidence="2">Uncharacterized protein</fullName>
    </submittedName>
</protein>
<dbReference type="Proteomes" id="UP000607653">
    <property type="component" value="Unassembled WGS sequence"/>
</dbReference>